<evidence type="ECO:0000313" key="6">
    <source>
        <dbReference type="Proteomes" id="UP000265926"/>
    </source>
</evidence>
<proteinExistence type="inferred from homology"/>
<keyword evidence="6" id="KW-1185">Reference proteome</keyword>
<dbReference type="InterPro" id="IPR052369">
    <property type="entry name" value="UG_Glycosaminoglycan_Hydrolase"/>
</dbReference>
<dbReference type="InterPro" id="IPR012341">
    <property type="entry name" value="6hp_glycosidase-like_sf"/>
</dbReference>
<dbReference type="InterPro" id="IPR010905">
    <property type="entry name" value="Glyco_hydro_88"/>
</dbReference>
<feature type="binding site" evidence="4">
    <location>
        <position position="118"/>
    </location>
    <ligand>
        <name>substrate</name>
    </ligand>
</feature>
<feature type="binding site" evidence="4">
    <location>
        <position position="251"/>
    </location>
    <ligand>
        <name>substrate</name>
    </ligand>
</feature>
<dbReference type="AlphaFoldDB" id="A0A399SXU8"/>
<evidence type="ECO:0000256" key="3">
    <source>
        <dbReference type="PIRSR" id="PIRSR610905-1"/>
    </source>
</evidence>
<feature type="binding site" evidence="4">
    <location>
        <position position="179"/>
    </location>
    <ligand>
        <name>substrate</name>
    </ligand>
</feature>
<dbReference type="RefSeq" id="WP_119437850.1">
    <property type="nucleotide sequence ID" value="NZ_QWGR01000004.1"/>
</dbReference>
<dbReference type="GO" id="GO:0000272">
    <property type="term" value="P:polysaccharide catabolic process"/>
    <property type="evidence" value="ECO:0007669"/>
    <property type="project" value="TreeGrafter"/>
</dbReference>
<comment type="similarity">
    <text evidence="2">Belongs to the glycosyl hydrolase 88 family.</text>
</comment>
<feature type="active site" description="Nucleophile" evidence="3">
    <location>
        <position position="118"/>
    </location>
</feature>
<feature type="binding site" evidence="4">
    <location>
        <position position="239"/>
    </location>
    <ligand>
        <name>substrate</name>
    </ligand>
</feature>
<dbReference type="PANTHER" id="PTHR36845:SF1">
    <property type="entry name" value="HYDROLASE, PUTATIVE (AFU_ORTHOLOGUE AFUA_7G05090)-RELATED"/>
    <property type="match status" value="1"/>
</dbReference>
<feature type="binding site" evidence="4">
    <location>
        <position position="367"/>
    </location>
    <ligand>
        <name>substrate</name>
    </ligand>
</feature>
<evidence type="ECO:0000256" key="4">
    <source>
        <dbReference type="PIRSR" id="PIRSR610905-2"/>
    </source>
</evidence>
<dbReference type="Gene3D" id="1.50.10.10">
    <property type="match status" value="1"/>
</dbReference>
<accession>A0A399SXU8</accession>
<evidence type="ECO:0000256" key="1">
    <source>
        <dbReference type="ARBA" id="ARBA00022801"/>
    </source>
</evidence>
<sequence length="398" mass="45260">MKKTFILIAIIAAGIFSQSCQNKSGEAATDFIGENVKFAAEQYGLQIAEIEKSDKVLNPKSIINGKMKYISPQEWTSGFFPGSLWYIYELSSDEKWKPLATKYTEALDTIQYFTGNHDVGFMIYCSYGNALRLTGNEAYKNVIVNAAKSLSTRFRPGAGIIQSWNANKKKDWTCPVIIDNMMNLELMFEATKFSGDSSFYNIAVTHADNTIKHHYRPDYSTWHVVDYDPETGDIRHKNTHQGFSDESAWARGQAWGIYGFTLCYRETGDRKYLEQAEKAFEFLANHPNMPADGVPYWDFNAPNIPNENRDASTAAILASALYEMSTYDNSEYYKGWADKIVQSLSSAEYRANLGENGHFILKHSVGSLPHNSEVDVPLNYADYYFLEALKRKRDLERK</sequence>
<dbReference type="EMBL" id="QWGR01000004">
    <property type="protein sequence ID" value="RIJ48930.1"/>
    <property type="molecule type" value="Genomic_DNA"/>
</dbReference>
<dbReference type="SUPFAM" id="SSF48208">
    <property type="entry name" value="Six-hairpin glycosidases"/>
    <property type="match status" value="1"/>
</dbReference>
<organism evidence="5 6">
    <name type="scientific">Maribellus luteus</name>
    <dbReference type="NCBI Taxonomy" id="2305463"/>
    <lineage>
        <taxon>Bacteria</taxon>
        <taxon>Pseudomonadati</taxon>
        <taxon>Bacteroidota</taxon>
        <taxon>Bacteroidia</taxon>
        <taxon>Marinilabiliales</taxon>
        <taxon>Prolixibacteraceae</taxon>
        <taxon>Maribellus</taxon>
    </lineage>
</organism>
<dbReference type="GO" id="GO:0052757">
    <property type="term" value="F:chondroitin hydrolase activity"/>
    <property type="evidence" value="ECO:0007669"/>
    <property type="project" value="TreeGrafter"/>
</dbReference>
<feature type="binding site" evidence="4">
    <location>
        <position position="255"/>
    </location>
    <ligand>
        <name>substrate</name>
    </ligand>
</feature>
<dbReference type="PROSITE" id="PS51257">
    <property type="entry name" value="PROKAR_LIPOPROTEIN"/>
    <property type="match status" value="1"/>
</dbReference>
<reference evidence="5 6" key="1">
    <citation type="submission" date="2018-08" db="EMBL/GenBank/DDBJ databases">
        <title>Pallidiluteibacterium maritimus gen. nov., sp. nov., isolated from coastal sediment.</title>
        <authorList>
            <person name="Zhou L.Y."/>
        </authorList>
    </citation>
    <scope>NUCLEOTIDE SEQUENCE [LARGE SCALE GENOMIC DNA]</scope>
    <source>
        <strain evidence="5 6">XSD2</strain>
    </source>
</reference>
<dbReference type="OrthoDB" id="428577at2"/>
<dbReference type="Proteomes" id="UP000265926">
    <property type="component" value="Unassembled WGS sequence"/>
</dbReference>
<dbReference type="InterPro" id="IPR008928">
    <property type="entry name" value="6-hairpin_glycosidase_sf"/>
</dbReference>
<evidence type="ECO:0000313" key="5">
    <source>
        <dbReference type="EMBL" id="RIJ48930.1"/>
    </source>
</evidence>
<gene>
    <name evidence="5" type="ORF">D1614_09320</name>
</gene>
<name>A0A399SXU8_9BACT</name>
<dbReference type="PANTHER" id="PTHR36845">
    <property type="entry name" value="HYDROLASE, PUTATIVE (AFU_ORTHOLOGUE AFUA_7G05090)-RELATED"/>
    <property type="match status" value="1"/>
</dbReference>
<feature type="active site" description="Proton donor" evidence="3">
    <location>
        <position position="179"/>
    </location>
</feature>
<comment type="caution">
    <text evidence="5">The sequence shown here is derived from an EMBL/GenBank/DDBJ whole genome shotgun (WGS) entry which is preliminary data.</text>
</comment>
<evidence type="ECO:0000256" key="2">
    <source>
        <dbReference type="ARBA" id="ARBA00038358"/>
    </source>
</evidence>
<protein>
    <submittedName>
        <fullName evidence="5">Glucuronyl hydrolase</fullName>
    </submittedName>
</protein>
<dbReference type="Pfam" id="PF07470">
    <property type="entry name" value="Glyco_hydro_88"/>
    <property type="match status" value="1"/>
</dbReference>
<keyword evidence="1 5" id="KW-0378">Hydrolase</keyword>